<dbReference type="EMBL" id="MN990728">
    <property type="protein sequence ID" value="QIM10367.1"/>
    <property type="molecule type" value="Genomic_DNA"/>
</dbReference>
<gene>
    <name evidence="2" type="ORF">PlAlph_1210</name>
</gene>
<protein>
    <submittedName>
        <fullName evidence="2">Uncharacterized protein</fullName>
    </submittedName>
</protein>
<organism evidence="2">
    <name type="scientific">uncultured Alphaproteobacteria bacterium</name>
    <dbReference type="NCBI Taxonomy" id="91750"/>
    <lineage>
        <taxon>Bacteria</taxon>
        <taxon>Pseudomonadati</taxon>
        <taxon>Pseudomonadota</taxon>
        <taxon>Alphaproteobacteria</taxon>
        <taxon>environmental samples</taxon>
    </lineage>
</organism>
<feature type="signal peptide" evidence="1">
    <location>
        <begin position="1"/>
        <end position="28"/>
    </location>
</feature>
<proteinExistence type="predicted"/>
<accession>A0A6G8F279</accession>
<reference evidence="2" key="1">
    <citation type="journal article" date="2020" name="J. ISSAAS">
        <title>Lactobacilli and other gastrointestinal microbiota of Peromyscus leucopus, reservoir host for agents of Lyme disease and other zoonoses in North America.</title>
        <authorList>
            <person name="Milovic A."/>
            <person name="Bassam K."/>
            <person name="Shao H."/>
            <person name="Chatzistamou I."/>
            <person name="Tufts D.M."/>
            <person name="Diuk-Wasser M."/>
            <person name="Barbour A.G."/>
        </authorList>
    </citation>
    <scope>NUCLEOTIDE SEQUENCE</scope>
    <source>
        <strain evidence="2">LL90</strain>
    </source>
</reference>
<feature type="chain" id="PRO_5026332682" evidence="1">
    <location>
        <begin position="29"/>
        <end position="395"/>
    </location>
</feature>
<evidence type="ECO:0000313" key="2">
    <source>
        <dbReference type="EMBL" id="QIM10367.1"/>
    </source>
</evidence>
<name>A0A6G8F279_9PROT</name>
<dbReference type="AlphaFoldDB" id="A0A6G8F279"/>
<keyword evidence="1" id="KW-0732">Signal</keyword>
<evidence type="ECO:0000256" key="1">
    <source>
        <dbReference type="SAM" id="SignalP"/>
    </source>
</evidence>
<sequence length="395" mass="46396">MKKVDKKKILKNFGIYAGSLLLGVSALAVTKNYADKNAPEFLETKVTIGKNTVSIQEFYENVAYERGGWYYTSSDGVKMNVDSLCDSKRKNDVVHAHLAKVQLKERVDTVYASYGDEKFKEKNKTGIMYRIGAQDSIPDVPLLGFQNYDQLVVREFIADNPKLQNVVDFYNDSSNCTRRHEFQHYLNMTYGMREWNSYSVKFVECCEDEISANIAQCLEQRKRYMEHGRDLKYITNRFPFLKEALEKGVINSVGDLSKKEQAFLAEQVFDMWMDRRYDMYSGRNDQRTKYYLKDAGYWGVQEDMPRHKKLMSKCFHINGYDFWPAISKREQEIFDRISPEQRKNYASLCRDKFRAMNHFEQMEQIKTDEGNEKFEKQILTNVVKAKIIKVFGTNR</sequence>